<organism evidence="3 4">
    <name type="scientific">Sphingobium agri</name>
    <dbReference type="NCBI Taxonomy" id="2933566"/>
    <lineage>
        <taxon>Bacteria</taxon>
        <taxon>Pseudomonadati</taxon>
        <taxon>Pseudomonadota</taxon>
        <taxon>Alphaproteobacteria</taxon>
        <taxon>Sphingomonadales</taxon>
        <taxon>Sphingomonadaceae</taxon>
        <taxon>Sphingobium</taxon>
    </lineage>
</organism>
<keyword evidence="3" id="KW-0489">Methyltransferase</keyword>
<name>A0ABT0E1N4_9SPHN</name>
<dbReference type="RefSeq" id="WP_247234223.1">
    <property type="nucleotide sequence ID" value="NZ_JALKHS010000018.1"/>
</dbReference>
<evidence type="ECO:0000313" key="4">
    <source>
        <dbReference type="Proteomes" id="UP001203512"/>
    </source>
</evidence>
<dbReference type="SUPFAM" id="SSF53335">
    <property type="entry name" value="S-adenosyl-L-methionine-dependent methyltransferases"/>
    <property type="match status" value="1"/>
</dbReference>
<reference evidence="3 4" key="1">
    <citation type="submission" date="2022-04" db="EMBL/GenBank/DDBJ databases">
        <authorList>
            <person name="Huq M.A."/>
        </authorList>
    </citation>
    <scope>NUCLEOTIDE SEQUENCE [LARGE SCALE GENOMIC DNA]</scope>
    <source>
        <strain evidence="3 4">MAH-33</strain>
    </source>
</reference>
<keyword evidence="4" id="KW-1185">Reference proteome</keyword>
<dbReference type="InterPro" id="IPR052514">
    <property type="entry name" value="SAM-dependent_MTase"/>
</dbReference>
<sequence length="438" mass="47149">MSFFAELLNGTPVRSSYGDVCLAFDGRDRTHLLGVTGRYGVRVSNEVERLRPGDCFIDVGANCGIFTLLAAKRVGPDGLVVAFEPCFSTFAKLVRNIGLNAFGNVLPLNMALADLTRPDLLDNSAVGHSGRFSIAHEPVEAAERVMTLAISDFPGLMKLIGDRSITVKIDVEGFEYAVLQGLQPILALPQTCGAIVEVDDHNLGRYGNEASDVFGLLERHGFTRINPGDGGGHFDAVFRRPNAVASKPGASVTPPSSRQPVAAPKRRFSASRLARAAAIMLVIGGGWFFVGKGLPVERVEAEEYFIQEALQSHEVAEMRAALRRSPPTVFNVGEVGSSARIALPVLPHGWRVTDVQLFPSDSGPSLQMTISDKASRPVSLFAVRDDDVAPAKPAVLTRDGKTVAYWQEGELAYALVAQKRQPAELDRLAEDIADNVTS</sequence>
<protein>
    <submittedName>
        <fullName evidence="3">FkbM family methyltransferase</fullName>
    </submittedName>
</protein>
<comment type="caution">
    <text evidence="3">The sequence shown here is derived from an EMBL/GenBank/DDBJ whole genome shotgun (WGS) entry which is preliminary data.</text>
</comment>
<dbReference type="GO" id="GO:0008168">
    <property type="term" value="F:methyltransferase activity"/>
    <property type="evidence" value="ECO:0007669"/>
    <property type="project" value="UniProtKB-KW"/>
</dbReference>
<dbReference type="PANTHER" id="PTHR34203">
    <property type="entry name" value="METHYLTRANSFERASE, FKBM FAMILY PROTEIN"/>
    <property type="match status" value="1"/>
</dbReference>
<dbReference type="Gene3D" id="3.40.50.150">
    <property type="entry name" value="Vaccinia Virus protein VP39"/>
    <property type="match status" value="1"/>
</dbReference>
<gene>
    <name evidence="3" type="ORF">MU848_16335</name>
</gene>
<feature type="domain" description="Methyltransferase FkbM" evidence="2">
    <location>
        <begin position="58"/>
        <end position="222"/>
    </location>
</feature>
<evidence type="ECO:0000313" key="3">
    <source>
        <dbReference type="EMBL" id="MCK0533159.1"/>
    </source>
</evidence>
<keyword evidence="3" id="KW-0808">Transferase</keyword>
<dbReference type="InterPro" id="IPR006342">
    <property type="entry name" value="FkbM_mtfrase"/>
</dbReference>
<evidence type="ECO:0000259" key="2">
    <source>
        <dbReference type="Pfam" id="PF05050"/>
    </source>
</evidence>
<dbReference type="InterPro" id="IPR029063">
    <property type="entry name" value="SAM-dependent_MTases_sf"/>
</dbReference>
<dbReference type="PANTHER" id="PTHR34203:SF15">
    <property type="entry name" value="SLL1173 PROTEIN"/>
    <property type="match status" value="1"/>
</dbReference>
<proteinExistence type="predicted"/>
<dbReference type="NCBIfam" id="TIGR01444">
    <property type="entry name" value="fkbM_fam"/>
    <property type="match status" value="1"/>
</dbReference>
<dbReference type="Pfam" id="PF05050">
    <property type="entry name" value="Methyltransf_21"/>
    <property type="match status" value="1"/>
</dbReference>
<evidence type="ECO:0000256" key="1">
    <source>
        <dbReference type="SAM" id="MobiDB-lite"/>
    </source>
</evidence>
<dbReference type="Proteomes" id="UP001203512">
    <property type="component" value="Unassembled WGS sequence"/>
</dbReference>
<dbReference type="EMBL" id="JALKHS010000018">
    <property type="protein sequence ID" value="MCK0533159.1"/>
    <property type="molecule type" value="Genomic_DNA"/>
</dbReference>
<accession>A0ABT0E1N4</accession>
<dbReference type="GO" id="GO:0032259">
    <property type="term" value="P:methylation"/>
    <property type="evidence" value="ECO:0007669"/>
    <property type="project" value="UniProtKB-KW"/>
</dbReference>
<feature type="region of interest" description="Disordered" evidence="1">
    <location>
        <begin position="245"/>
        <end position="264"/>
    </location>
</feature>